<organism evidence="2 3">
    <name type="scientific">Cytobacillus purgationiresistens</name>
    <dbReference type="NCBI Taxonomy" id="863449"/>
    <lineage>
        <taxon>Bacteria</taxon>
        <taxon>Bacillati</taxon>
        <taxon>Bacillota</taxon>
        <taxon>Bacilli</taxon>
        <taxon>Bacillales</taxon>
        <taxon>Bacillaceae</taxon>
        <taxon>Cytobacillus</taxon>
    </lineage>
</organism>
<gene>
    <name evidence="2" type="ORF">J2S17_002675</name>
</gene>
<protein>
    <submittedName>
        <fullName evidence="2">Pheromone shutdown protein TraB</fullName>
    </submittedName>
</protein>
<keyword evidence="1" id="KW-0812">Transmembrane</keyword>
<keyword evidence="1" id="KW-1133">Transmembrane helix</keyword>
<dbReference type="RefSeq" id="WP_307475496.1">
    <property type="nucleotide sequence ID" value="NZ_JAUSUB010000010.1"/>
</dbReference>
<evidence type="ECO:0000313" key="3">
    <source>
        <dbReference type="Proteomes" id="UP001238088"/>
    </source>
</evidence>
<keyword evidence="3" id="KW-1185">Reference proteome</keyword>
<evidence type="ECO:0000256" key="1">
    <source>
        <dbReference type="SAM" id="Phobius"/>
    </source>
</evidence>
<keyword evidence="1" id="KW-0472">Membrane</keyword>
<sequence length="73" mass="7953">MNKVRTFFIAWAFFNGIVCALVMAFAAFYWLGRLAIMIHPTYGPTVFIVIMVTGSIAALVACTSDEKVGGAPY</sequence>
<proteinExistence type="predicted"/>
<dbReference type="Proteomes" id="UP001238088">
    <property type="component" value="Unassembled WGS sequence"/>
</dbReference>
<feature type="transmembrane region" description="Helical" evidence="1">
    <location>
        <begin position="42"/>
        <end position="62"/>
    </location>
</feature>
<dbReference type="EMBL" id="JAUSUB010000010">
    <property type="protein sequence ID" value="MDQ0270790.1"/>
    <property type="molecule type" value="Genomic_DNA"/>
</dbReference>
<feature type="transmembrane region" description="Helical" evidence="1">
    <location>
        <begin position="7"/>
        <end position="30"/>
    </location>
</feature>
<accession>A0ABU0AHQ6</accession>
<reference evidence="2 3" key="1">
    <citation type="submission" date="2023-07" db="EMBL/GenBank/DDBJ databases">
        <title>Genomic Encyclopedia of Type Strains, Phase IV (KMG-IV): sequencing the most valuable type-strain genomes for metagenomic binning, comparative biology and taxonomic classification.</title>
        <authorList>
            <person name="Goeker M."/>
        </authorList>
    </citation>
    <scope>NUCLEOTIDE SEQUENCE [LARGE SCALE GENOMIC DNA]</scope>
    <source>
        <strain evidence="2 3">DSM 23494</strain>
    </source>
</reference>
<comment type="caution">
    <text evidence="2">The sequence shown here is derived from an EMBL/GenBank/DDBJ whole genome shotgun (WGS) entry which is preliminary data.</text>
</comment>
<evidence type="ECO:0000313" key="2">
    <source>
        <dbReference type="EMBL" id="MDQ0270790.1"/>
    </source>
</evidence>
<name>A0ABU0AHQ6_9BACI</name>